<comment type="subcellular location">
    <subcellularLocation>
        <location evidence="1">Cell membrane</location>
        <topology evidence="1">Multi-pass membrane protein</topology>
    </subcellularLocation>
</comment>
<dbReference type="Pfam" id="PF00122">
    <property type="entry name" value="E1-E2_ATPase"/>
    <property type="match status" value="1"/>
</dbReference>
<evidence type="ECO:0000256" key="3">
    <source>
        <dbReference type="ARBA" id="ARBA00022553"/>
    </source>
</evidence>
<dbReference type="Pfam" id="PF00689">
    <property type="entry name" value="Cation_ATPase_C"/>
    <property type="match status" value="1"/>
</dbReference>
<evidence type="ECO:0000256" key="4">
    <source>
        <dbReference type="ARBA" id="ARBA00022692"/>
    </source>
</evidence>
<keyword evidence="5" id="KW-0547">Nucleotide-binding</keyword>
<dbReference type="GO" id="GO:1902600">
    <property type="term" value="P:proton transmembrane transport"/>
    <property type="evidence" value="ECO:0007669"/>
    <property type="project" value="TreeGrafter"/>
</dbReference>
<dbReference type="InterPro" id="IPR036412">
    <property type="entry name" value="HAD-like_sf"/>
</dbReference>
<dbReference type="InterPro" id="IPR008250">
    <property type="entry name" value="ATPase_P-typ_transduc_dom_A_sf"/>
</dbReference>
<dbReference type="SUPFAM" id="SSF81660">
    <property type="entry name" value="Metal cation-transporting ATPase, ATP-binding domain N"/>
    <property type="match status" value="1"/>
</dbReference>
<evidence type="ECO:0000256" key="9">
    <source>
        <dbReference type="ARBA" id="ARBA00022989"/>
    </source>
</evidence>
<sequence>MKIHQLSPLDAVASLKSSAAGLSDAEVARRLHEYGRNDVEKVARRPVWLRFIKEFTTFFSLILWVAAGLAFFTEWASPGQGMAKVGEAIVIVILISGLFSFWQEYSIEQTLVALRKLLPLQAQVLREGEIARVPVEQLVPGDIIHLEQGDKVPADCRLIEAFGARVNNAVITGESVPVVLEAGPSEVDNSNNSKNIVLAGTLMVSGQAKAVVFATGMRTEFGKIAHLTETSVEAVSPLRKEIAHLSRLTAIIATGMALLFLSFGWMIGIPFWKTFIFAIGIIVAMVPEGLLPTLTLALVLATQRMAKRNVLIRYLPSVETLGSTNVICTDKTGTLTQNRMVVRQIYLGESFDSPAGLKQKSGLAKHYRPFFLIAWMCHGLNEREGRGKPGFLGDPTEVALVDMALQFIPGMPVYPRLDEIPFDAERMRLSTLHQTPEGPVMYCKGAPESVLPLCQQMLVGGEIQSLGAEFRTRIVQAQNTMANQGLRVLALAYRKLDAGDDWKSLEQEMVFAGLAGLEDPPRPEVPEAIRKCQEAGIKVIMVTGDHPRTATAIAREIGLVKSDTPTVITGEQLRHFSTTQLQLVLDAQEIIFARVVADQKMHIVEALKSKGQIVAVTGDGVNDAPALKAAHIGIAMGINGTDVAREAADMVLLDDNFASIVNAIEEGRAIFENIRKFLTYVLVHNVAELVPYLGFLLFNIPLALTPIQALSIDMGSDTLTALGLGVERPDPQHMRRPPRPSGERLMNWPLALRAYLFLGLIEASAAMAAFFFVLHGAGWQYGQSLAVRNPVYMQATTACLSTIILMQVVNVFLCRSSTRSVFSTGLLGNKLILSGVILEVAILVLINDTSWGNYLLGTAPVGERVWRYVLPFMAGLFILEELRKWLARKRLFRSISGNGENLT</sequence>
<feature type="transmembrane region" description="Helical" evidence="11">
    <location>
        <begin position="248"/>
        <end position="269"/>
    </location>
</feature>
<dbReference type="GO" id="GO:0005524">
    <property type="term" value="F:ATP binding"/>
    <property type="evidence" value="ECO:0007669"/>
    <property type="project" value="UniProtKB-KW"/>
</dbReference>
<evidence type="ECO:0000256" key="6">
    <source>
        <dbReference type="ARBA" id="ARBA00022840"/>
    </source>
</evidence>
<dbReference type="FunFam" id="3.40.50.1000:FF:000001">
    <property type="entry name" value="Phospholipid-transporting ATPase IC"/>
    <property type="match status" value="1"/>
</dbReference>
<dbReference type="InterPro" id="IPR023298">
    <property type="entry name" value="ATPase_P-typ_TM_dom_sf"/>
</dbReference>
<dbReference type="InterPro" id="IPR006068">
    <property type="entry name" value="ATPase_P-typ_cation-transptr_C"/>
</dbReference>
<dbReference type="SMART" id="SM00831">
    <property type="entry name" value="Cation_ATPase_N"/>
    <property type="match status" value="1"/>
</dbReference>
<dbReference type="SFLD" id="SFLDS00003">
    <property type="entry name" value="Haloacid_Dehalogenase"/>
    <property type="match status" value="1"/>
</dbReference>
<dbReference type="InterPro" id="IPR018303">
    <property type="entry name" value="ATPase_P-typ_P_site"/>
</dbReference>
<dbReference type="Pfam" id="PF13246">
    <property type="entry name" value="Cation_ATPase"/>
    <property type="match status" value="1"/>
</dbReference>
<dbReference type="FunFam" id="2.70.150.10:FF:000160">
    <property type="entry name" value="Sarcoplasmic/endoplasmic reticulum calcium ATPase 1"/>
    <property type="match status" value="1"/>
</dbReference>
<dbReference type="PRINTS" id="PR00119">
    <property type="entry name" value="CATATPASE"/>
</dbReference>
<keyword evidence="9 11" id="KW-1133">Transmembrane helix</keyword>
<dbReference type="NCBIfam" id="TIGR01494">
    <property type="entry name" value="ATPase_P-type"/>
    <property type="match status" value="3"/>
</dbReference>
<feature type="transmembrane region" description="Helical" evidence="11">
    <location>
        <begin position="85"/>
        <end position="102"/>
    </location>
</feature>
<evidence type="ECO:0000256" key="1">
    <source>
        <dbReference type="ARBA" id="ARBA00004651"/>
    </source>
</evidence>
<dbReference type="Pfam" id="PF00690">
    <property type="entry name" value="Cation_ATPase_N"/>
    <property type="match status" value="1"/>
</dbReference>
<feature type="domain" description="Cation-transporting P-type ATPase N-terminal" evidence="12">
    <location>
        <begin position="2"/>
        <end position="75"/>
    </location>
</feature>
<dbReference type="Gene3D" id="3.40.50.1000">
    <property type="entry name" value="HAD superfamily/HAD-like"/>
    <property type="match status" value="1"/>
</dbReference>
<evidence type="ECO:0000256" key="10">
    <source>
        <dbReference type="ARBA" id="ARBA00023136"/>
    </source>
</evidence>
<dbReference type="Gene3D" id="2.70.150.10">
    <property type="entry name" value="Calcium-transporting ATPase, cytoplasmic transduction domain A"/>
    <property type="match status" value="1"/>
</dbReference>
<dbReference type="Pfam" id="PF08282">
    <property type="entry name" value="Hydrolase_3"/>
    <property type="match status" value="1"/>
</dbReference>
<feature type="transmembrane region" description="Helical" evidence="11">
    <location>
        <begin position="55"/>
        <end position="73"/>
    </location>
</feature>
<feature type="transmembrane region" description="Helical" evidence="11">
    <location>
        <begin position="826"/>
        <end position="845"/>
    </location>
</feature>
<dbReference type="PRINTS" id="PR00120">
    <property type="entry name" value="HATPASE"/>
</dbReference>
<dbReference type="InterPro" id="IPR004014">
    <property type="entry name" value="ATPase_P-typ_cation-transptr_N"/>
</dbReference>
<dbReference type="AlphaFoldDB" id="E6QUL2"/>
<keyword evidence="10 11" id="KW-0472">Membrane</keyword>
<dbReference type="Gene3D" id="3.40.1110.10">
    <property type="entry name" value="Calcium-transporting ATPase, cytoplasmic domain N"/>
    <property type="match status" value="1"/>
</dbReference>
<dbReference type="SUPFAM" id="SSF81653">
    <property type="entry name" value="Calcium ATPase, transduction domain A"/>
    <property type="match status" value="1"/>
</dbReference>
<dbReference type="PANTHER" id="PTHR43294:SF21">
    <property type="entry name" value="CATION TRANSPORTING ATPASE"/>
    <property type="match status" value="1"/>
</dbReference>
<dbReference type="EMBL" id="CABR01000113">
    <property type="protein sequence ID" value="CBI10935.1"/>
    <property type="molecule type" value="Genomic_DNA"/>
</dbReference>
<keyword evidence="4 11" id="KW-0812">Transmembrane</keyword>
<dbReference type="InterPro" id="IPR001757">
    <property type="entry name" value="P_typ_ATPase"/>
</dbReference>
<dbReference type="InterPro" id="IPR059000">
    <property type="entry name" value="ATPase_P-type_domA"/>
</dbReference>
<dbReference type="SFLD" id="SFLDF00027">
    <property type="entry name" value="p-type_atpase"/>
    <property type="match status" value="1"/>
</dbReference>
<feature type="transmembrane region" description="Helical" evidence="11">
    <location>
        <begin position="865"/>
        <end position="882"/>
    </location>
</feature>
<dbReference type="GO" id="GO:0019829">
    <property type="term" value="F:ATPase-coupled monoatomic cation transmembrane transporter activity"/>
    <property type="evidence" value="ECO:0007669"/>
    <property type="project" value="TreeGrafter"/>
</dbReference>
<dbReference type="GO" id="GO:0005886">
    <property type="term" value="C:plasma membrane"/>
    <property type="evidence" value="ECO:0007669"/>
    <property type="project" value="UniProtKB-SubCell"/>
</dbReference>
<dbReference type="InterPro" id="IPR050510">
    <property type="entry name" value="Cation_transp_ATPase_P-type"/>
</dbReference>
<dbReference type="Gene3D" id="1.20.1110.10">
    <property type="entry name" value="Calcium-transporting ATPase, transmembrane domain"/>
    <property type="match status" value="1"/>
</dbReference>
<feature type="transmembrane region" description="Helical" evidence="11">
    <location>
        <begin position="275"/>
        <end position="301"/>
    </location>
</feature>
<protein>
    <submittedName>
        <fullName evidence="13">ATPase, E1-E2 type</fullName>
    </submittedName>
</protein>
<keyword evidence="3" id="KW-0597">Phosphoprotein</keyword>
<evidence type="ECO:0000256" key="7">
    <source>
        <dbReference type="ARBA" id="ARBA00022842"/>
    </source>
</evidence>
<accession>E6QUL2</accession>
<dbReference type="PANTHER" id="PTHR43294">
    <property type="entry name" value="SODIUM/POTASSIUM-TRANSPORTING ATPASE SUBUNIT ALPHA"/>
    <property type="match status" value="1"/>
</dbReference>
<dbReference type="PROSITE" id="PS00154">
    <property type="entry name" value="ATPASE_E1_E2"/>
    <property type="match status" value="1"/>
</dbReference>
<keyword evidence="8" id="KW-1278">Translocase</keyword>
<evidence type="ECO:0000256" key="8">
    <source>
        <dbReference type="ARBA" id="ARBA00022967"/>
    </source>
</evidence>
<dbReference type="FunFam" id="3.40.50.1000:FF:000083">
    <property type="entry name" value="Sodium/potassium-transporting ATPase subunit alpha"/>
    <property type="match status" value="1"/>
</dbReference>
<dbReference type="SUPFAM" id="SSF81665">
    <property type="entry name" value="Calcium ATPase, transmembrane domain M"/>
    <property type="match status" value="1"/>
</dbReference>
<feature type="transmembrane region" description="Helical" evidence="11">
    <location>
        <begin position="791"/>
        <end position="814"/>
    </location>
</feature>
<name>E6QUL2_9ZZZZ</name>
<evidence type="ECO:0000313" key="13">
    <source>
        <dbReference type="EMBL" id="CBI10935.1"/>
    </source>
</evidence>
<feature type="transmembrane region" description="Helical" evidence="11">
    <location>
        <begin position="754"/>
        <end position="779"/>
    </location>
</feature>
<dbReference type="SUPFAM" id="SSF56784">
    <property type="entry name" value="HAD-like"/>
    <property type="match status" value="1"/>
</dbReference>
<evidence type="ECO:0000256" key="11">
    <source>
        <dbReference type="SAM" id="Phobius"/>
    </source>
</evidence>
<dbReference type="GO" id="GO:0016887">
    <property type="term" value="F:ATP hydrolysis activity"/>
    <property type="evidence" value="ECO:0007669"/>
    <property type="project" value="InterPro"/>
</dbReference>
<proteinExistence type="predicted"/>
<dbReference type="InterPro" id="IPR023214">
    <property type="entry name" value="HAD_sf"/>
</dbReference>
<evidence type="ECO:0000256" key="2">
    <source>
        <dbReference type="ARBA" id="ARBA00022475"/>
    </source>
</evidence>
<keyword evidence="7" id="KW-0460">Magnesium</keyword>
<comment type="caution">
    <text evidence="13">The sequence shown here is derived from an EMBL/GenBank/DDBJ whole genome shotgun (WGS) entry which is preliminary data.</text>
</comment>
<dbReference type="SFLD" id="SFLDG00002">
    <property type="entry name" value="C1.7:_P-type_atpase_like"/>
    <property type="match status" value="1"/>
</dbReference>
<reference evidence="13" key="1">
    <citation type="submission" date="2009-10" db="EMBL/GenBank/DDBJ databases">
        <title>Diversity of trophic interactions inside an arsenic-rich microbial ecosystem.</title>
        <authorList>
            <person name="Bertin P.N."/>
            <person name="Heinrich-Salmeron A."/>
            <person name="Pelletier E."/>
            <person name="Goulhen-Chollet F."/>
            <person name="Arsene-Ploetze F."/>
            <person name="Gallien S."/>
            <person name="Calteau A."/>
            <person name="Vallenet D."/>
            <person name="Casiot C."/>
            <person name="Chane-Woon-Ming B."/>
            <person name="Giloteaux L."/>
            <person name="Barakat M."/>
            <person name="Bonnefoy V."/>
            <person name="Bruneel O."/>
            <person name="Chandler M."/>
            <person name="Cleiss J."/>
            <person name="Duran R."/>
            <person name="Elbaz-Poulichet F."/>
            <person name="Fonknechten N."/>
            <person name="Lauga B."/>
            <person name="Mornico D."/>
            <person name="Ortet P."/>
            <person name="Schaeffer C."/>
            <person name="Siguier P."/>
            <person name="Alexander Thil Smith A."/>
            <person name="Van Dorsselaer A."/>
            <person name="Weissenbach J."/>
            <person name="Medigue C."/>
            <person name="Le Paslier D."/>
        </authorList>
    </citation>
    <scope>NUCLEOTIDE SEQUENCE</scope>
</reference>
<evidence type="ECO:0000259" key="12">
    <source>
        <dbReference type="SMART" id="SM00831"/>
    </source>
</evidence>
<dbReference type="InterPro" id="IPR023299">
    <property type="entry name" value="ATPase_P-typ_cyto_dom_N"/>
</dbReference>
<organism evidence="13">
    <name type="scientific">mine drainage metagenome</name>
    <dbReference type="NCBI Taxonomy" id="410659"/>
    <lineage>
        <taxon>unclassified sequences</taxon>
        <taxon>metagenomes</taxon>
        <taxon>ecological metagenomes</taxon>
    </lineage>
</organism>
<evidence type="ECO:0000256" key="5">
    <source>
        <dbReference type="ARBA" id="ARBA00022741"/>
    </source>
</evidence>
<keyword evidence="6" id="KW-0067">ATP-binding</keyword>
<keyword evidence="2" id="KW-1003">Cell membrane</keyword>
<dbReference type="InterPro" id="IPR044492">
    <property type="entry name" value="P_typ_ATPase_HD_dom"/>
</dbReference>
<gene>
    <name evidence="13" type="ORF">CARN7_1738</name>
</gene>